<dbReference type="PANTHER" id="PTHR47936:SF1">
    <property type="entry name" value="PENTATRICOPEPTIDE REPEAT-CONTAINING PROTEIN GUN1, CHLOROPLASTIC"/>
    <property type="match status" value="1"/>
</dbReference>
<dbReference type="NCBIfam" id="TIGR00756">
    <property type="entry name" value="PPR"/>
    <property type="match status" value="4"/>
</dbReference>
<dbReference type="PROSITE" id="PS51375">
    <property type="entry name" value="PPR"/>
    <property type="match status" value="5"/>
</dbReference>
<dbReference type="InterPro" id="IPR002885">
    <property type="entry name" value="PPR_rpt"/>
</dbReference>
<accession>A0A9P6U3N0</accession>
<proteinExistence type="predicted"/>
<keyword evidence="5" id="KW-1185">Reference proteome</keyword>
<dbReference type="AlphaFoldDB" id="A0A9P6U3N0"/>
<evidence type="ECO:0000313" key="4">
    <source>
        <dbReference type="EMBL" id="KAG0258197.1"/>
    </source>
</evidence>
<comment type="caution">
    <text evidence="4">The sequence shown here is derived from an EMBL/GenBank/DDBJ whole genome shotgun (WGS) entry which is preliminary data.</text>
</comment>
<evidence type="ECO:0008006" key="6">
    <source>
        <dbReference type="Google" id="ProtNLM"/>
    </source>
</evidence>
<feature type="repeat" description="PPR" evidence="2">
    <location>
        <begin position="567"/>
        <end position="601"/>
    </location>
</feature>
<sequence>MHSLQHLARRSLPTTPSRFTHCTACLERTFFARGLATVNNSPVFSRVNSSSSRNIVPSAGVIRRHPQAPSSSRFSTSSIHQSIKALSVDGLYNDIVNGEPGQGQQHKNSSSTDPSSSSIAGSLAEEPFAFGEDSKFLDSTIIPPEPIKAFRHQYMQIRSSNNPSDHEMVLATYRTLADDPELLAQLQPIDFMIALNSNRGLRHVIHRMRRILKDVEKTEHRQITDIYHILLKTYIRLSDFRGCNNLLEEMSSNRMPFNNATYHIMLDICKHEKDLWKAQDLLRKMRERNIEVTSSTYLIMLSICARVKNPNLAREYFNEMPLVGLEQDVTHYNTLLNAYAQARNFMGAHQVFELMEEDGIPPDQYTYAAMIKSMKPKKSSEEVQAMLNNFMKQVLKPNAKVLAALDKEPSEIVDECMRNGIEMGLNDFNMLLIRALRSNRFSQVPYILEKMQGHGHRPNVFTFTAMVDANIKMNKYQEAKEVFRAMEQANIQPDVIAYSAMIAGAMSHAGIQESMDILKAMIQDGLLPNQHTFNSLLSAGVGEIGVDALDTIRDTMTKLPSCLCRPDALTYSILITGFLQNGDLRYSMEWFFKMIDSGFVPAPFVFNSLMAALHGSGQGQQVMLLWQEMDRLRVRKNEQSYEIAREACEKYDLDARYQIEEEFKIYLAERSIFYTPNSEQTHK</sequence>
<feature type="repeat" description="PPR" evidence="2">
    <location>
        <begin position="459"/>
        <end position="493"/>
    </location>
</feature>
<feature type="repeat" description="PPR" evidence="2">
    <location>
        <begin position="494"/>
        <end position="528"/>
    </location>
</feature>
<protein>
    <recommendedName>
        <fullName evidence="6">Pentatricopeptide repeat-containing protein</fullName>
    </recommendedName>
</protein>
<reference evidence="4" key="1">
    <citation type="journal article" date="2020" name="Fungal Divers.">
        <title>Resolving the Mortierellaceae phylogeny through synthesis of multi-gene phylogenetics and phylogenomics.</title>
        <authorList>
            <person name="Vandepol N."/>
            <person name="Liber J."/>
            <person name="Desiro A."/>
            <person name="Na H."/>
            <person name="Kennedy M."/>
            <person name="Barry K."/>
            <person name="Grigoriev I.V."/>
            <person name="Miller A.N."/>
            <person name="O'Donnell K."/>
            <person name="Stajich J.E."/>
            <person name="Bonito G."/>
        </authorList>
    </citation>
    <scope>NUCLEOTIDE SEQUENCE</scope>
    <source>
        <strain evidence="4">KOD948</strain>
    </source>
</reference>
<feature type="repeat" description="PPR" evidence="2">
    <location>
        <begin position="328"/>
        <end position="362"/>
    </location>
</feature>
<dbReference type="InterPro" id="IPR011990">
    <property type="entry name" value="TPR-like_helical_dom_sf"/>
</dbReference>
<organism evidence="4 5">
    <name type="scientific">Mortierella polycephala</name>
    <dbReference type="NCBI Taxonomy" id="41804"/>
    <lineage>
        <taxon>Eukaryota</taxon>
        <taxon>Fungi</taxon>
        <taxon>Fungi incertae sedis</taxon>
        <taxon>Mucoromycota</taxon>
        <taxon>Mortierellomycotina</taxon>
        <taxon>Mortierellomycetes</taxon>
        <taxon>Mortierellales</taxon>
        <taxon>Mortierellaceae</taxon>
        <taxon>Mortierella</taxon>
    </lineage>
</organism>
<gene>
    <name evidence="4" type="ORF">BG011_003430</name>
</gene>
<evidence type="ECO:0000256" key="1">
    <source>
        <dbReference type="ARBA" id="ARBA00022737"/>
    </source>
</evidence>
<dbReference type="Pfam" id="PF13041">
    <property type="entry name" value="PPR_2"/>
    <property type="match status" value="1"/>
</dbReference>
<feature type="repeat" description="PPR" evidence="2">
    <location>
        <begin position="258"/>
        <end position="292"/>
    </location>
</feature>
<dbReference type="PANTHER" id="PTHR47936">
    <property type="entry name" value="PPR_LONG DOMAIN-CONTAINING PROTEIN"/>
    <property type="match status" value="1"/>
</dbReference>
<dbReference type="Pfam" id="PF01535">
    <property type="entry name" value="PPR"/>
    <property type="match status" value="1"/>
</dbReference>
<dbReference type="OrthoDB" id="407658at2759"/>
<keyword evidence="1" id="KW-0677">Repeat</keyword>
<evidence type="ECO:0000256" key="3">
    <source>
        <dbReference type="SAM" id="MobiDB-lite"/>
    </source>
</evidence>
<feature type="region of interest" description="Disordered" evidence="3">
    <location>
        <begin position="94"/>
        <end position="120"/>
    </location>
</feature>
<dbReference type="Pfam" id="PF13812">
    <property type="entry name" value="PPR_3"/>
    <property type="match status" value="2"/>
</dbReference>
<dbReference type="Gene3D" id="1.25.40.10">
    <property type="entry name" value="Tetratricopeptide repeat domain"/>
    <property type="match status" value="3"/>
</dbReference>
<feature type="compositionally biased region" description="Low complexity" evidence="3">
    <location>
        <begin position="109"/>
        <end position="120"/>
    </location>
</feature>
<dbReference type="Proteomes" id="UP000726737">
    <property type="component" value="Unassembled WGS sequence"/>
</dbReference>
<dbReference type="EMBL" id="JAAAJA010000228">
    <property type="protein sequence ID" value="KAG0258197.1"/>
    <property type="molecule type" value="Genomic_DNA"/>
</dbReference>
<evidence type="ECO:0000256" key="2">
    <source>
        <dbReference type="PROSITE-ProRule" id="PRU00708"/>
    </source>
</evidence>
<name>A0A9P6U3N0_9FUNG</name>
<evidence type="ECO:0000313" key="5">
    <source>
        <dbReference type="Proteomes" id="UP000726737"/>
    </source>
</evidence>